<feature type="domain" description="FMN-binding" evidence="7">
    <location>
        <begin position="94"/>
        <end position="183"/>
    </location>
</feature>
<evidence type="ECO:0000313" key="8">
    <source>
        <dbReference type="EMBL" id="CDN32199.1"/>
    </source>
</evidence>
<comment type="similarity">
    <text evidence="6">Belongs to the RnfG family.</text>
</comment>
<dbReference type="PANTHER" id="PTHR36118">
    <property type="entry name" value="ION-TRANSLOCATING OXIDOREDUCTASE COMPLEX SUBUNIT G"/>
    <property type="match status" value="1"/>
</dbReference>
<keyword evidence="3 6" id="KW-0285">Flavoprotein</keyword>
<sequence length="186" mass="19851">MESNLRNMVLVLLVITLVAAGAVGGVYMLTEQPIAAAKVAKTNNAIKEVMPTFDNDPSAEVITKEVDGEQVRIYPAKVGGELRGYAIETFSKNGFGGKIILMVGISKEGAINAVSVIEQKETPGLGDKIEKSKSNFSVQFEGKNLADYKLAVKKDGGDVDAITASTITSRAYCDAVERAYNIFKGL</sequence>
<keyword evidence="6" id="KW-1003">Cell membrane</keyword>
<evidence type="ECO:0000256" key="4">
    <source>
        <dbReference type="ARBA" id="ARBA00022643"/>
    </source>
</evidence>
<dbReference type="PIRSF" id="PIRSF006091">
    <property type="entry name" value="E_trnsport_RnfG"/>
    <property type="match status" value="1"/>
</dbReference>
<dbReference type="PATRIC" id="fig|1433126.3.peg.2099"/>
<keyword evidence="6" id="KW-0472">Membrane</keyword>
<dbReference type="HOGENOM" id="CLU_077882_1_1_10"/>
<evidence type="ECO:0000259" key="7">
    <source>
        <dbReference type="SMART" id="SM00900"/>
    </source>
</evidence>
<dbReference type="KEGG" id="rbc:BN938_2126"/>
<evidence type="ECO:0000313" key="9">
    <source>
        <dbReference type="Proteomes" id="UP000027616"/>
    </source>
</evidence>
<evidence type="ECO:0000256" key="6">
    <source>
        <dbReference type="HAMAP-Rule" id="MF_00479"/>
    </source>
</evidence>
<keyword evidence="2 6" id="KW-0597">Phosphoprotein</keyword>
<dbReference type="eggNOG" id="COG4659">
    <property type="taxonomic scope" value="Bacteria"/>
</dbReference>
<keyword evidence="9" id="KW-1185">Reference proteome</keyword>
<dbReference type="GO" id="GO:0010181">
    <property type="term" value="F:FMN binding"/>
    <property type="evidence" value="ECO:0007669"/>
    <property type="project" value="InterPro"/>
</dbReference>
<protein>
    <recommendedName>
        <fullName evidence="6">Ion-translocating oxidoreductase complex subunit G</fullName>
        <ecNumber evidence="6">7.-.-.-</ecNumber>
    </recommendedName>
    <alternativeName>
        <fullName evidence="6">Rnf electron transport complex subunit G</fullName>
    </alternativeName>
</protein>
<comment type="function">
    <text evidence="6">Part of a membrane-bound complex that couples electron transfer with translocation of ions across the membrane.</text>
</comment>
<dbReference type="GO" id="GO:0009055">
    <property type="term" value="F:electron transfer activity"/>
    <property type="evidence" value="ECO:0007669"/>
    <property type="project" value="InterPro"/>
</dbReference>
<comment type="cofactor">
    <cofactor evidence="6">
        <name>FMN</name>
        <dbReference type="ChEBI" id="CHEBI:58210"/>
    </cofactor>
</comment>
<evidence type="ECO:0000256" key="3">
    <source>
        <dbReference type="ARBA" id="ARBA00022630"/>
    </source>
</evidence>
<dbReference type="HAMAP" id="MF_00479">
    <property type="entry name" value="RsxG_RnfG"/>
    <property type="match status" value="1"/>
</dbReference>
<dbReference type="SMART" id="SM00900">
    <property type="entry name" value="FMN_bind"/>
    <property type="match status" value="1"/>
</dbReference>
<gene>
    <name evidence="6" type="primary">rnfG</name>
    <name evidence="8" type="ORF">BN938_2126</name>
</gene>
<accession>A0A060RDX6</accession>
<comment type="subcellular location">
    <subcellularLocation>
        <location evidence="6">Cell membrane</location>
        <topology evidence="6">Single-pass membrane protein</topology>
    </subcellularLocation>
</comment>
<dbReference type="Pfam" id="PF04205">
    <property type="entry name" value="FMN_bind"/>
    <property type="match status" value="1"/>
</dbReference>
<keyword evidence="1 6" id="KW-0813">Transport</keyword>
<dbReference type="STRING" id="1433126.BN938_2126"/>
<dbReference type="EMBL" id="HG934468">
    <property type="protein sequence ID" value="CDN32199.1"/>
    <property type="molecule type" value="Genomic_DNA"/>
</dbReference>
<dbReference type="EC" id="7.-.-.-" evidence="6"/>
<dbReference type="GO" id="GO:0022900">
    <property type="term" value="P:electron transport chain"/>
    <property type="evidence" value="ECO:0007669"/>
    <property type="project" value="UniProtKB-UniRule"/>
</dbReference>
<dbReference type="AlphaFoldDB" id="A0A060RDX6"/>
<keyword evidence="6" id="KW-1133">Transmembrane helix</keyword>
<evidence type="ECO:0000256" key="5">
    <source>
        <dbReference type="ARBA" id="ARBA00022982"/>
    </source>
</evidence>
<name>A0A060RDX6_9BACT</name>
<feature type="modified residue" description="FMN phosphoryl threonine" evidence="6">
    <location>
        <position position="166"/>
    </location>
</feature>
<dbReference type="InterPro" id="IPR010209">
    <property type="entry name" value="Ion_transpt_RnfG/RsxG"/>
</dbReference>
<evidence type="ECO:0000256" key="1">
    <source>
        <dbReference type="ARBA" id="ARBA00022448"/>
    </source>
</evidence>
<keyword evidence="6" id="KW-1278">Translocase</keyword>
<dbReference type="NCBIfam" id="TIGR01947">
    <property type="entry name" value="rnfG"/>
    <property type="match status" value="1"/>
</dbReference>
<dbReference type="InterPro" id="IPR007329">
    <property type="entry name" value="FMN-bd"/>
</dbReference>
<dbReference type="PANTHER" id="PTHR36118:SF1">
    <property type="entry name" value="ION-TRANSLOCATING OXIDOREDUCTASE COMPLEX SUBUNIT G"/>
    <property type="match status" value="1"/>
</dbReference>
<comment type="subunit">
    <text evidence="6">The complex is composed of six subunits: RnfA, RnfB, RnfC, RnfD, RnfE and RnfG.</text>
</comment>
<proteinExistence type="inferred from homology"/>
<dbReference type="Proteomes" id="UP000027616">
    <property type="component" value="Chromosome I"/>
</dbReference>
<keyword evidence="5 6" id="KW-0249">Electron transport</keyword>
<evidence type="ECO:0000256" key="2">
    <source>
        <dbReference type="ARBA" id="ARBA00022553"/>
    </source>
</evidence>
<keyword evidence="6" id="KW-0812">Transmembrane</keyword>
<keyword evidence="4 6" id="KW-0288">FMN</keyword>
<organism evidence="8 9">
    <name type="scientific">Mucinivorans hirudinis</name>
    <dbReference type="NCBI Taxonomy" id="1433126"/>
    <lineage>
        <taxon>Bacteria</taxon>
        <taxon>Pseudomonadati</taxon>
        <taxon>Bacteroidota</taxon>
        <taxon>Bacteroidia</taxon>
        <taxon>Bacteroidales</taxon>
        <taxon>Rikenellaceae</taxon>
        <taxon>Mucinivorans</taxon>
    </lineage>
</organism>
<reference evidence="8 9" key="1">
    <citation type="journal article" date="2015" name="Genome Announc.">
        <title>Complete Genome Sequence of the Novel Leech Symbiont Mucinivorans hirudinis M3T.</title>
        <authorList>
            <person name="Nelson M.C."/>
            <person name="Bomar L."/>
            <person name="Graf J."/>
        </authorList>
    </citation>
    <scope>NUCLEOTIDE SEQUENCE [LARGE SCALE GENOMIC DNA]</scope>
    <source>
        <strain evidence="9">M3</strain>
    </source>
</reference>
<dbReference type="OrthoDB" id="9794010at2"/>
<dbReference type="GO" id="GO:0005886">
    <property type="term" value="C:plasma membrane"/>
    <property type="evidence" value="ECO:0007669"/>
    <property type="project" value="UniProtKB-SubCell"/>
</dbReference>